<evidence type="ECO:0000313" key="1">
    <source>
        <dbReference type="EMBL" id="ORX99136.1"/>
    </source>
</evidence>
<protein>
    <submittedName>
        <fullName evidence="1">Uncharacterized protein</fullName>
    </submittedName>
</protein>
<reference evidence="1 2" key="1">
    <citation type="submission" date="2016-07" db="EMBL/GenBank/DDBJ databases">
        <title>Pervasive Adenine N6-methylation of Active Genes in Fungi.</title>
        <authorList>
            <consortium name="DOE Joint Genome Institute"/>
            <person name="Mondo S.J."/>
            <person name="Dannebaum R.O."/>
            <person name="Kuo R.C."/>
            <person name="Labutti K."/>
            <person name="Haridas S."/>
            <person name="Kuo A."/>
            <person name="Salamov A."/>
            <person name="Ahrendt S.R."/>
            <person name="Lipzen A."/>
            <person name="Sullivan W."/>
            <person name="Andreopoulos W.B."/>
            <person name="Clum A."/>
            <person name="Lindquist E."/>
            <person name="Daum C."/>
            <person name="Ramamoorthy G.K."/>
            <person name="Gryganskyi A."/>
            <person name="Culley D."/>
            <person name="Magnuson J.K."/>
            <person name="James T.Y."/>
            <person name="O'Malley M.A."/>
            <person name="Stajich J.E."/>
            <person name="Spatafora J.W."/>
            <person name="Visel A."/>
            <person name="Grigoriev I.V."/>
        </authorList>
    </citation>
    <scope>NUCLEOTIDE SEQUENCE [LARGE SCALE GENOMIC DNA]</scope>
    <source>
        <strain evidence="1 2">CBS 115471</strain>
    </source>
</reference>
<gene>
    <name evidence="1" type="ORF">BCR34DRAFT_592982</name>
</gene>
<accession>A0A1Y1YN00</accession>
<sequence length="177" mass="19207">MAGKTDDDVGRTSSLTIEGISQIVQTSSSLDIYAGVADDKVGRPLLWYTEKKPLQNLSEFHAPSLPWASLDGIISFDLIIARDATSESPVEDLRFDVMETSPVNSPGDRCKGPCVSGQVALTSSVGILRRFKRLKDARLDGRPDELISDPEALRLLLGSALNDPDVVCSRSHRALAR</sequence>
<organism evidence="1 2">
    <name type="scientific">Clohesyomyces aquaticus</name>
    <dbReference type="NCBI Taxonomy" id="1231657"/>
    <lineage>
        <taxon>Eukaryota</taxon>
        <taxon>Fungi</taxon>
        <taxon>Dikarya</taxon>
        <taxon>Ascomycota</taxon>
        <taxon>Pezizomycotina</taxon>
        <taxon>Dothideomycetes</taxon>
        <taxon>Pleosporomycetidae</taxon>
        <taxon>Pleosporales</taxon>
        <taxon>Lindgomycetaceae</taxon>
        <taxon>Clohesyomyces</taxon>
    </lineage>
</organism>
<proteinExistence type="predicted"/>
<name>A0A1Y1YN00_9PLEO</name>
<dbReference type="AlphaFoldDB" id="A0A1Y1YN00"/>
<dbReference type="EMBL" id="MCFA01000202">
    <property type="protein sequence ID" value="ORX99136.1"/>
    <property type="molecule type" value="Genomic_DNA"/>
</dbReference>
<dbReference type="Proteomes" id="UP000193144">
    <property type="component" value="Unassembled WGS sequence"/>
</dbReference>
<comment type="caution">
    <text evidence="1">The sequence shown here is derived from an EMBL/GenBank/DDBJ whole genome shotgun (WGS) entry which is preliminary data.</text>
</comment>
<dbReference type="OrthoDB" id="3766525at2759"/>
<keyword evidence="2" id="KW-1185">Reference proteome</keyword>
<evidence type="ECO:0000313" key="2">
    <source>
        <dbReference type="Proteomes" id="UP000193144"/>
    </source>
</evidence>